<dbReference type="EMBL" id="RBNJ01003006">
    <property type="protein sequence ID" value="RUS31387.1"/>
    <property type="molecule type" value="Genomic_DNA"/>
</dbReference>
<feature type="transmembrane region" description="Helical" evidence="11">
    <location>
        <begin position="127"/>
        <end position="148"/>
    </location>
</feature>
<dbReference type="GO" id="GO:0140359">
    <property type="term" value="F:ABC-type transporter activity"/>
    <property type="evidence" value="ECO:0007669"/>
    <property type="project" value="InterPro"/>
</dbReference>
<feature type="transmembrane region" description="Helical" evidence="11">
    <location>
        <begin position="990"/>
        <end position="1018"/>
    </location>
</feature>
<evidence type="ECO:0000256" key="11">
    <source>
        <dbReference type="SAM" id="Phobius"/>
    </source>
</evidence>
<dbReference type="CDD" id="cd03250">
    <property type="entry name" value="ABCC_MRP_domain1"/>
    <property type="match status" value="1"/>
</dbReference>
<comment type="subcellular location">
    <subcellularLocation>
        <location evidence="1">Vacuole membrane</location>
        <topology evidence="1">Multi-pass membrane protein</topology>
    </subcellularLocation>
</comment>
<dbReference type="InterPro" id="IPR003593">
    <property type="entry name" value="AAA+_ATPase"/>
</dbReference>
<dbReference type="FunFam" id="1.20.1560.10:FF:000010">
    <property type="entry name" value="Multidrug resistance-associated ABC transporter"/>
    <property type="match status" value="1"/>
</dbReference>
<keyword evidence="9 11" id="KW-1133">Transmembrane helix</keyword>
<dbReference type="InterPro" id="IPR056227">
    <property type="entry name" value="TMD0_ABC"/>
</dbReference>
<dbReference type="GO" id="GO:0016887">
    <property type="term" value="F:ATP hydrolysis activity"/>
    <property type="evidence" value="ECO:0007669"/>
    <property type="project" value="InterPro"/>
</dbReference>
<dbReference type="Proteomes" id="UP000274822">
    <property type="component" value="Unassembled WGS sequence"/>
</dbReference>
<sequence>MSKALCGDAEGFGPFSTTRDFNFSPCFEDLVLIPLPHLLLILISVVRLVFVARHPRENGRIPYIWLYYVKWVFFGVAIAISLANLGLHFSNNTIQLYPITTAGMIFAAVLAHFQLTRYRRPSFILTGYYVALIIISAIKIRTMVTTLVHEKDPAAFGLFVGQLGVIIVLLILEQVPMREAITYTNRHEKVDMEKTSGPISQLIFQWMQPLMKLGFKKPLLPDDLYPLADGFTPRRNYELFEKHWEEEKKKTMHTQPQGCPFEILWLGVLSSNTPQTPGVDTSLCPTPTSAHSPAVHPELQEGCRGALCFYPAASFAWDYHFVCNVRHRHLLDALQRLVLQACLRHRFQGDESASGNVSSSIGLIRAALIAAIYRKSLILSPSSRQKTTTGEITNHMSVDVEAIYNAAPDGANIVDVLYQICLSLYFLYLELSWAIFAGLGVILLIIPTQFVFGAFWNKWQKAKMKNMDIRIRLMNEIIGGMKIVKLYAWERPFIKKILQVRNGEVKSLQTIGQGFSIIAIIFTCAPFFISLACFGVYVAIAPPTQPLNSTKLFVSMTLLQILQSPIGNLGSIMSRVMQAMVAYKRLAGFLVFEEIDSTAITRLSKGVRAIPQQAIIMMHHRQNCSTASMKGLMALVPPETFNIDEQDFSVVIKDGEFAWDQNGDSTLKDINLKVLNGSLVSVVGRVGMGKTSLISAILGEMYKINGSVTIRGTVAYVPQQAWIMNATLRDNIVFGSDFDVTWYNQVIDACSLRPDFDILPAGDMTEIGERGINLSGGQRQRISLARAVYSRADVYLFDDPLSAVDAHVDRHLFDYAIGPHSLLKGRTRILVTNAIHHTNEVDHIVVIKKGHVVEEGNFPTLMDNHSHFFNLMTKRQSSRMSSLVLNPAAVAEAMMKFALEEDKKKKKWPENKDQDVKIGLLTTEEFRAEGKVSLDVYTTYIKAATIPYALAFITAVFCSQGVSVGSRYWLQDWSATNVTTNINVAYNLGIYALFICVYGTLTTTASYVGVAVAGVRAARTLHKRLMNKVFRLPMSFFDTTPLGRIVNRFSKDVQIIDENLPMMIQNYFFHLTNVLGTVVVIAITTPIFLVLVPFIVYAFFWIQKYYLFTSRSLKRLESTSRSPIYAHFNETLGGISSIRAYNAVNRFIDVNEDCTTYNQNAFYLWVQSNRWLQMRIEFVSEYYNLHWYFIERRRLIEYGTKIQLGAFIVFGSAIFACLSRDTLSPGVVGLAVSYALSITLDITMIVRYYCDIETNIVSVERVKEYLDMPPEAAEESPYPLPQMWPQKGMIEFKNYATRYREDTNLVLRGISFKVEPGEKIGIGMCAFLVHVNLLPFIVVSAGRTGAGKSSLTLALFRIVESAPIDAPIDFEQTVCSPTEGSTTLVNHGEQTVGTIEIDGVDISKLGLRVLRSSLSIIPQEPVLFAGTVRENLDPFGEYDDAQIWQALEGANLKAVVNNMDGGLSASVSQGGDNFSVGQRQLVCLARALLRKTSILVLDEATGSIDAQTDEIIQATIRKEFRTRTVITIAHQPLKLTNLHFAINFIGIGTILDSDKILVLDKGQVAEFETPRKLLRDHQSLFYGLAHQAGEVDDDISEKSREDSDTTSSVGSFLEDMGKIVKKL</sequence>
<feature type="domain" description="ABC transmembrane type-1" evidence="13">
    <location>
        <begin position="949"/>
        <end position="1180"/>
    </location>
</feature>
<keyword evidence="8" id="KW-1278">Translocase</keyword>
<dbReference type="InterPro" id="IPR027417">
    <property type="entry name" value="P-loop_NTPase"/>
</dbReference>
<dbReference type="Pfam" id="PF24357">
    <property type="entry name" value="TMD0_ABC"/>
    <property type="match status" value="1"/>
</dbReference>
<dbReference type="FunFam" id="3.40.50.300:FF:000450">
    <property type="entry name" value="ABC transporter C family member 2"/>
    <property type="match status" value="1"/>
</dbReference>
<dbReference type="InterPro" id="IPR003439">
    <property type="entry name" value="ABC_transporter-like_ATP-bd"/>
</dbReference>
<dbReference type="Gene3D" id="3.40.50.300">
    <property type="entry name" value="P-loop containing nucleotide triphosphate hydrolases"/>
    <property type="match status" value="2"/>
</dbReference>
<evidence type="ECO:0000313" key="15">
    <source>
        <dbReference type="Proteomes" id="UP000274822"/>
    </source>
</evidence>
<feature type="transmembrane region" description="Helical" evidence="11">
    <location>
        <begin position="1202"/>
        <end position="1219"/>
    </location>
</feature>
<keyword evidence="15" id="KW-1185">Reference proteome</keyword>
<organism evidence="14 15">
    <name type="scientific">Jimgerdemannia flammicorona</name>
    <dbReference type="NCBI Taxonomy" id="994334"/>
    <lineage>
        <taxon>Eukaryota</taxon>
        <taxon>Fungi</taxon>
        <taxon>Fungi incertae sedis</taxon>
        <taxon>Mucoromycota</taxon>
        <taxon>Mucoromycotina</taxon>
        <taxon>Endogonomycetes</taxon>
        <taxon>Endogonales</taxon>
        <taxon>Endogonaceae</taxon>
        <taxon>Jimgerdemannia</taxon>
    </lineage>
</organism>
<feature type="transmembrane region" description="Helical" evidence="11">
    <location>
        <begin position="1071"/>
        <end position="1102"/>
    </location>
</feature>
<reference evidence="14 15" key="1">
    <citation type="journal article" date="2018" name="New Phytol.">
        <title>Phylogenomics of Endogonaceae and evolution of mycorrhizas within Mucoromycota.</title>
        <authorList>
            <person name="Chang Y."/>
            <person name="Desiro A."/>
            <person name="Na H."/>
            <person name="Sandor L."/>
            <person name="Lipzen A."/>
            <person name="Clum A."/>
            <person name="Barry K."/>
            <person name="Grigoriev I.V."/>
            <person name="Martin F.M."/>
            <person name="Stajich J.E."/>
            <person name="Smith M.E."/>
            <person name="Bonito G."/>
            <person name="Spatafora J.W."/>
        </authorList>
    </citation>
    <scope>NUCLEOTIDE SEQUENCE [LARGE SCALE GENOMIC DNA]</scope>
    <source>
        <strain evidence="14 15">AD002</strain>
    </source>
</reference>
<dbReference type="SUPFAM" id="SSF52540">
    <property type="entry name" value="P-loop containing nucleoside triphosphate hydrolases"/>
    <property type="match status" value="3"/>
</dbReference>
<evidence type="ECO:0000259" key="12">
    <source>
        <dbReference type="PROSITE" id="PS50893"/>
    </source>
</evidence>
<dbReference type="PROSITE" id="PS00211">
    <property type="entry name" value="ABC_TRANSPORTER_1"/>
    <property type="match status" value="2"/>
</dbReference>
<comment type="caution">
    <text evidence="14">The sequence shown here is derived from an EMBL/GenBank/DDBJ whole genome shotgun (WGS) entry which is preliminary data.</text>
</comment>
<accession>A0A433QNP1</accession>
<feature type="transmembrane region" description="Helical" evidence="11">
    <location>
        <begin position="433"/>
        <end position="456"/>
    </location>
</feature>
<evidence type="ECO:0000256" key="2">
    <source>
        <dbReference type="ARBA" id="ARBA00009726"/>
    </source>
</evidence>
<dbReference type="InterPro" id="IPR011527">
    <property type="entry name" value="ABC1_TM_dom"/>
</dbReference>
<evidence type="ECO:0000256" key="8">
    <source>
        <dbReference type="ARBA" id="ARBA00022967"/>
    </source>
</evidence>
<dbReference type="InterPro" id="IPR050173">
    <property type="entry name" value="ABC_transporter_C-like"/>
</dbReference>
<feature type="transmembrane region" description="Helical" evidence="11">
    <location>
        <begin position="1226"/>
        <end position="1249"/>
    </location>
</feature>
<feature type="transmembrane region" description="Helical" evidence="11">
    <location>
        <begin position="31"/>
        <end position="52"/>
    </location>
</feature>
<feature type="transmembrane region" description="Helical" evidence="11">
    <location>
        <begin position="64"/>
        <end position="83"/>
    </location>
</feature>
<comment type="similarity">
    <text evidence="2">Belongs to the ABC transporter superfamily. ABCC family. Conjugate transporter (TC 3.A.1.208) subfamily.</text>
</comment>
<dbReference type="CDD" id="cd18603">
    <property type="entry name" value="ABC_6TM_MRP1_2_3_6_D2_like"/>
    <property type="match status" value="1"/>
</dbReference>
<evidence type="ECO:0000256" key="7">
    <source>
        <dbReference type="ARBA" id="ARBA00022840"/>
    </source>
</evidence>
<dbReference type="SMART" id="SM00382">
    <property type="entry name" value="AAA"/>
    <property type="match status" value="2"/>
</dbReference>
<dbReference type="GO" id="GO:0005524">
    <property type="term" value="F:ATP binding"/>
    <property type="evidence" value="ECO:0007669"/>
    <property type="project" value="UniProtKB-KW"/>
</dbReference>
<dbReference type="PROSITE" id="PS50929">
    <property type="entry name" value="ABC_TM1F"/>
    <property type="match status" value="2"/>
</dbReference>
<dbReference type="SUPFAM" id="SSF90123">
    <property type="entry name" value="ABC transporter transmembrane region"/>
    <property type="match status" value="2"/>
</dbReference>
<evidence type="ECO:0000256" key="10">
    <source>
        <dbReference type="ARBA" id="ARBA00023136"/>
    </source>
</evidence>
<dbReference type="FunFam" id="3.40.50.300:FF:000163">
    <property type="entry name" value="Multidrug resistance-associated protein member 4"/>
    <property type="match status" value="1"/>
</dbReference>
<evidence type="ECO:0000313" key="14">
    <source>
        <dbReference type="EMBL" id="RUS31387.1"/>
    </source>
</evidence>
<dbReference type="PANTHER" id="PTHR24223:SF443">
    <property type="entry name" value="MULTIDRUG-RESISTANCE LIKE PROTEIN 1, ISOFORM I"/>
    <property type="match status" value="1"/>
</dbReference>
<evidence type="ECO:0000256" key="1">
    <source>
        <dbReference type="ARBA" id="ARBA00004128"/>
    </source>
</evidence>
<feature type="domain" description="ABC transporter" evidence="12">
    <location>
        <begin position="1290"/>
        <end position="1586"/>
    </location>
</feature>
<evidence type="ECO:0008006" key="16">
    <source>
        <dbReference type="Google" id="ProtNLM"/>
    </source>
</evidence>
<dbReference type="InterPro" id="IPR017871">
    <property type="entry name" value="ABC_transporter-like_CS"/>
</dbReference>
<evidence type="ECO:0000259" key="13">
    <source>
        <dbReference type="PROSITE" id="PS50929"/>
    </source>
</evidence>
<evidence type="ECO:0000256" key="6">
    <source>
        <dbReference type="ARBA" id="ARBA00022741"/>
    </source>
</evidence>
<feature type="domain" description="ABC transmembrane type-1" evidence="13">
    <location>
        <begin position="364"/>
        <end position="578"/>
    </location>
</feature>
<evidence type="ECO:0000256" key="3">
    <source>
        <dbReference type="ARBA" id="ARBA00022448"/>
    </source>
</evidence>
<keyword evidence="7" id="KW-0067">ATP-binding</keyword>
<keyword evidence="4 11" id="KW-0812">Transmembrane</keyword>
<keyword evidence="3" id="KW-0813">Transport</keyword>
<proteinExistence type="inferred from homology"/>
<dbReference type="GO" id="GO:0000329">
    <property type="term" value="C:fungal-type vacuole membrane"/>
    <property type="evidence" value="ECO:0007669"/>
    <property type="project" value="UniProtKB-ARBA"/>
</dbReference>
<dbReference type="PROSITE" id="PS50893">
    <property type="entry name" value="ABC_TRANSPORTER_2"/>
    <property type="match status" value="2"/>
</dbReference>
<dbReference type="PANTHER" id="PTHR24223">
    <property type="entry name" value="ATP-BINDING CASSETTE SUB-FAMILY C"/>
    <property type="match status" value="1"/>
</dbReference>
<gene>
    <name evidence="14" type="ORF">BC938DRAFT_477911</name>
</gene>
<feature type="transmembrane region" description="Helical" evidence="11">
    <location>
        <begin position="154"/>
        <end position="172"/>
    </location>
</feature>
<feature type="transmembrane region" description="Helical" evidence="11">
    <location>
        <begin position="515"/>
        <end position="540"/>
    </location>
</feature>
<dbReference type="Gene3D" id="1.20.1560.10">
    <property type="entry name" value="ABC transporter type 1, transmembrane domain"/>
    <property type="match status" value="2"/>
</dbReference>
<dbReference type="InterPro" id="IPR036640">
    <property type="entry name" value="ABC1_TM_sf"/>
</dbReference>
<dbReference type="CDD" id="cd03244">
    <property type="entry name" value="ABCC_MRP_domain2"/>
    <property type="match status" value="1"/>
</dbReference>
<protein>
    <recommendedName>
        <fullName evidence="16">P-loop containing nucleoside triphosphate hydrolase protein</fullName>
    </recommendedName>
</protein>
<evidence type="ECO:0000256" key="4">
    <source>
        <dbReference type="ARBA" id="ARBA00022692"/>
    </source>
</evidence>
<keyword evidence="10 11" id="KW-0472">Membrane</keyword>
<keyword evidence="5" id="KW-0677">Repeat</keyword>
<name>A0A433QNP1_9FUNG</name>
<feature type="domain" description="ABC transporter" evidence="12">
    <location>
        <begin position="643"/>
        <end position="874"/>
    </location>
</feature>
<feature type="transmembrane region" description="Helical" evidence="11">
    <location>
        <begin position="948"/>
        <end position="970"/>
    </location>
</feature>
<dbReference type="Pfam" id="PF00664">
    <property type="entry name" value="ABC_membrane"/>
    <property type="match status" value="2"/>
</dbReference>
<feature type="transmembrane region" description="Helical" evidence="11">
    <location>
        <begin position="95"/>
        <end position="115"/>
    </location>
</feature>
<dbReference type="Pfam" id="PF00005">
    <property type="entry name" value="ABC_tran"/>
    <property type="match status" value="2"/>
</dbReference>
<keyword evidence="6" id="KW-0547">Nucleotide-binding</keyword>
<evidence type="ECO:0000256" key="9">
    <source>
        <dbReference type="ARBA" id="ARBA00022989"/>
    </source>
</evidence>
<evidence type="ECO:0000256" key="5">
    <source>
        <dbReference type="ARBA" id="ARBA00022737"/>
    </source>
</evidence>